<dbReference type="AlphaFoldDB" id="A0A370B9G3"/>
<keyword evidence="1 3" id="KW-0378">Hydrolase</keyword>
<gene>
    <name evidence="3" type="ORF">DVH02_16895</name>
</gene>
<dbReference type="GO" id="GO:0016020">
    <property type="term" value="C:membrane"/>
    <property type="evidence" value="ECO:0007669"/>
    <property type="project" value="TreeGrafter"/>
</dbReference>
<evidence type="ECO:0000313" key="4">
    <source>
        <dbReference type="Proteomes" id="UP000253741"/>
    </source>
</evidence>
<keyword evidence="4" id="KW-1185">Reference proteome</keyword>
<dbReference type="InterPro" id="IPR029058">
    <property type="entry name" value="AB_hydrolase_fold"/>
</dbReference>
<evidence type="ECO:0000256" key="1">
    <source>
        <dbReference type="ARBA" id="ARBA00022801"/>
    </source>
</evidence>
<evidence type="ECO:0000313" key="3">
    <source>
        <dbReference type="EMBL" id="RDG37019.1"/>
    </source>
</evidence>
<accession>A0A370B9G3</accession>
<dbReference type="PANTHER" id="PTHR43798:SF31">
    <property type="entry name" value="AB HYDROLASE SUPERFAMILY PROTEIN YCLE"/>
    <property type="match status" value="1"/>
</dbReference>
<dbReference type="PANTHER" id="PTHR43798">
    <property type="entry name" value="MONOACYLGLYCEROL LIPASE"/>
    <property type="match status" value="1"/>
</dbReference>
<proteinExistence type="predicted"/>
<comment type="caution">
    <text evidence="3">The sequence shown here is derived from an EMBL/GenBank/DDBJ whole genome shotgun (WGS) entry which is preliminary data.</text>
</comment>
<dbReference type="SUPFAM" id="SSF53474">
    <property type="entry name" value="alpha/beta-Hydrolases"/>
    <property type="match status" value="1"/>
</dbReference>
<protein>
    <submittedName>
        <fullName evidence="3">Alpha/beta hydrolase</fullName>
    </submittedName>
</protein>
<dbReference type="GO" id="GO:0016787">
    <property type="term" value="F:hydrolase activity"/>
    <property type="evidence" value="ECO:0007669"/>
    <property type="project" value="UniProtKB-KW"/>
</dbReference>
<sequence length="270" mass="28585">MPRITVNGVALQYTDRGGEGPPLLLVHGWGGDGAEWEPHLRAWAGRRRVLVPDLRGHGRSAVPHEGYGPRDFAADLAALLGALGTGPVVAVGHSMGGQVVTALAVEHPELVRALVVADPAYGADEAELAGLPAEQRALRAEGAPWAVRFVGGAFRPGAHAALRARHETLMGAMDPGVLLRCRDGMYLAPDAFGPRPACRAYLAGRRCPVLAVYSRPAPAAWERGTVAPAGSRVEVWPECGHYLHEEEPDRLVALVDSWTAGLESPADPAR</sequence>
<dbReference type="Proteomes" id="UP000253741">
    <property type="component" value="Unassembled WGS sequence"/>
</dbReference>
<feature type="domain" description="AB hydrolase-1" evidence="2">
    <location>
        <begin position="23"/>
        <end position="253"/>
    </location>
</feature>
<dbReference type="EMBL" id="QQNA01000123">
    <property type="protein sequence ID" value="RDG37019.1"/>
    <property type="molecule type" value="Genomic_DNA"/>
</dbReference>
<dbReference type="InterPro" id="IPR000073">
    <property type="entry name" value="AB_hydrolase_1"/>
</dbReference>
<dbReference type="PRINTS" id="PR00111">
    <property type="entry name" value="ABHYDROLASE"/>
</dbReference>
<dbReference type="Gene3D" id="3.40.50.1820">
    <property type="entry name" value="alpha/beta hydrolase"/>
    <property type="match status" value="1"/>
</dbReference>
<name>A0A370B9G3_9ACTN</name>
<dbReference type="OrthoDB" id="9785847at2"/>
<evidence type="ECO:0000259" key="2">
    <source>
        <dbReference type="Pfam" id="PF12697"/>
    </source>
</evidence>
<dbReference type="Pfam" id="PF12697">
    <property type="entry name" value="Abhydrolase_6"/>
    <property type="match status" value="1"/>
</dbReference>
<organism evidence="3 4">
    <name type="scientific">Streptomyces corynorhini</name>
    <dbReference type="NCBI Taxonomy" id="2282652"/>
    <lineage>
        <taxon>Bacteria</taxon>
        <taxon>Bacillati</taxon>
        <taxon>Actinomycetota</taxon>
        <taxon>Actinomycetes</taxon>
        <taxon>Kitasatosporales</taxon>
        <taxon>Streptomycetaceae</taxon>
        <taxon>Streptomyces</taxon>
    </lineage>
</organism>
<dbReference type="InterPro" id="IPR050266">
    <property type="entry name" value="AB_hydrolase_sf"/>
</dbReference>
<dbReference type="RefSeq" id="WP_114624657.1">
    <property type="nucleotide sequence ID" value="NZ_QQNA01000123.1"/>
</dbReference>
<reference evidence="3 4" key="1">
    <citation type="submission" date="2018-07" db="EMBL/GenBank/DDBJ databases">
        <title>Streptomyces species from bats.</title>
        <authorList>
            <person name="Dunlap C."/>
        </authorList>
    </citation>
    <scope>NUCLEOTIDE SEQUENCE [LARGE SCALE GENOMIC DNA]</scope>
    <source>
        <strain evidence="3 4">AC230</strain>
    </source>
</reference>